<dbReference type="PROSITE" id="PS00572">
    <property type="entry name" value="GLYCOSYL_HYDROL_F1_1"/>
    <property type="match status" value="1"/>
</dbReference>
<dbReference type="GO" id="GO:0008706">
    <property type="term" value="F:6-phospho-beta-glucosidase activity"/>
    <property type="evidence" value="ECO:0007669"/>
    <property type="project" value="UniProtKB-EC"/>
</dbReference>
<dbReference type="NCBIfam" id="NF007158">
    <property type="entry name" value="PRK09593.1"/>
    <property type="match status" value="1"/>
</dbReference>
<sequence>MSVLGKDFLWGGAIAANQVEGGYDTAGKGLSLVDLLPAGEARKAPLFNPAKGLNNSFDFYPSHQSIDFYHRYEEDIKLFAEMGFKALRFSISWPRIFPHGDETEPNEKGLAFYDKVFDTLEKYGIEPIVTINHFDTPYYLAEIYGGWYNRKTVDFFLNYATVLFNRYSHRVKYWITHNEINMILHIPYIGGGLIIQENDNKNQIMYQAAHHQLIASSLATKIAKEIDETNQIGCMLAAGDVYPNTSHPDDVMAALSKNREQYIFIDVQSRGEYPSYSKRMFEDLGVFIEKQTGDDEILKTYTVDYISFSYYSSRLESGNKEINKNKEAGNAFASLKNPHLEASNWGWQIDPVGLRVTMNQIYDRYQKPLFIVENGLGEIDKVEEDGSIHDTYRIKYLSEHLNQMIEAVKDGVPLLGYTSWGCIDLVSAVSGEMKKRYGYIYVDRDNKGHGSLNRLRKDSFYWYQRVIQSNGDNLSY</sequence>
<dbReference type="PROSITE" id="PS00653">
    <property type="entry name" value="GLYCOSYL_HYDROL_F1_2"/>
    <property type="match status" value="1"/>
</dbReference>
<dbReference type="Proteomes" id="UP000664081">
    <property type="component" value="Unassembled WGS sequence"/>
</dbReference>
<dbReference type="Pfam" id="PF00232">
    <property type="entry name" value="Glyco_hydro_1"/>
    <property type="match status" value="1"/>
</dbReference>
<evidence type="ECO:0000256" key="4">
    <source>
        <dbReference type="RuleBase" id="RU003690"/>
    </source>
</evidence>
<comment type="caution">
    <text evidence="6">The sequence shown here is derived from an EMBL/GenBank/DDBJ whole genome shotgun (WGS) entry which is preliminary data.</text>
</comment>
<protein>
    <submittedName>
        <fullName evidence="6">6-phospho-beta-glucosidase</fullName>
        <ecNumber evidence="6">3.2.1.86</ecNumber>
    </submittedName>
</protein>
<dbReference type="InterPro" id="IPR018120">
    <property type="entry name" value="Glyco_hydro_1_AS"/>
</dbReference>
<evidence type="ECO:0000256" key="2">
    <source>
        <dbReference type="ARBA" id="ARBA00023295"/>
    </source>
</evidence>
<evidence type="ECO:0000313" key="6">
    <source>
        <dbReference type="EMBL" id="MBO1227762.1"/>
    </source>
</evidence>
<comment type="similarity">
    <text evidence="1 4">Belongs to the glycosyl hydrolase 1 family.</text>
</comment>
<organism evidence="6 7">
    <name type="scientific">Staphylococcus nepalensis</name>
    <dbReference type="NCBI Taxonomy" id="214473"/>
    <lineage>
        <taxon>Bacteria</taxon>
        <taxon>Bacillati</taxon>
        <taxon>Bacillota</taxon>
        <taxon>Bacilli</taxon>
        <taxon>Bacillales</taxon>
        <taxon>Staphylococcaceae</taxon>
        <taxon>Staphylococcus</taxon>
    </lineage>
</organism>
<reference evidence="6 7" key="1">
    <citation type="submission" date="2021-03" db="EMBL/GenBank/DDBJ databases">
        <title>Staphylococci and Mammaliicocci in bats.</title>
        <authorList>
            <person name="Fountain K."/>
        </authorList>
    </citation>
    <scope>NUCLEOTIDE SEQUENCE [LARGE SCALE GENOMIC DNA]</scope>
    <source>
        <strain evidence="6 7">18_1_E_SW</strain>
    </source>
</reference>
<evidence type="ECO:0000256" key="1">
    <source>
        <dbReference type="ARBA" id="ARBA00010838"/>
    </source>
</evidence>
<gene>
    <name evidence="6" type="primary">ascB</name>
    <name evidence="6" type="ORF">J3T88_10670</name>
</gene>
<evidence type="ECO:0000256" key="3">
    <source>
        <dbReference type="PROSITE-ProRule" id="PRU10055"/>
    </source>
</evidence>
<keyword evidence="2 5" id="KW-0326">Glycosidase</keyword>
<dbReference type="SUPFAM" id="SSF51445">
    <property type="entry name" value="(Trans)glycosidases"/>
    <property type="match status" value="1"/>
</dbReference>
<keyword evidence="7" id="KW-1185">Reference proteome</keyword>
<dbReference type="EC" id="3.2.1.86" evidence="6"/>
<accession>A0ABS3L2I1</accession>
<dbReference type="EMBL" id="JAFNLT010000009">
    <property type="protein sequence ID" value="MBO1227762.1"/>
    <property type="molecule type" value="Genomic_DNA"/>
</dbReference>
<dbReference type="NCBIfam" id="NF007356">
    <property type="entry name" value="PRK09852.1"/>
    <property type="match status" value="1"/>
</dbReference>
<dbReference type="PANTHER" id="PTHR10353:SF296">
    <property type="entry name" value="6-PHOSPHO-BETA-GLUCOSIDASE"/>
    <property type="match status" value="1"/>
</dbReference>
<dbReference type="InterPro" id="IPR001360">
    <property type="entry name" value="Glyco_hydro_1"/>
</dbReference>
<name>A0ABS3L2I1_9STAP</name>
<keyword evidence="5 6" id="KW-0378">Hydrolase</keyword>
<evidence type="ECO:0000313" key="7">
    <source>
        <dbReference type="Proteomes" id="UP000664081"/>
    </source>
</evidence>
<feature type="active site" description="Nucleophile" evidence="3">
    <location>
        <position position="373"/>
    </location>
</feature>
<dbReference type="InterPro" id="IPR017853">
    <property type="entry name" value="GH"/>
</dbReference>
<dbReference type="Gene3D" id="3.20.20.80">
    <property type="entry name" value="Glycosidases"/>
    <property type="match status" value="1"/>
</dbReference>
<dbReference type="InterPro" id="IPR033132">
    <property type="entry name" value="GH_1_N_CS"/>
</dbReference>
<dbReference type="PRINTS" id="PR00131">
    <property type="entry name" value="GLHYDRLASE1"/>
</dbReference>
<dbReference type="RefSeq" id="WP_207572854.1">
    <property type="nucleotide sequence ID" value="NZ_JAFNLQ010000008.1"/>
</dbReference>
<evidence type="ECO:0000256" key="5">
    <source>
        <dbReference type="RuleBase" id="RU004468"/>
    </source>
</evidence>
<dbReference type="PANTHER" id="PTHR10353">
    <property type="entry name" value="GLYCOSYL HYDROLASE"/>
    <property type="match status" value="1"/>
</dbReference>
<proteinExistence type="inferred from homology"/>